<dbReference type="GO" id="GO:0052031">
    <property type="term" value="P:symbiont-mediated perturbation of host defense response"/>
    <property type="evidence" value="ECO:0007669"/>
    <property type="project" value="UniProtKB-UniRule"/>
</dbReference>
<organism evidence="36 37">
    <name type="scientific">Human immunodeficiency virus type 1</name>
    <name type="common">HIV-1</name>
    <dbReference type="NCBI Taxonomy" id="11676"/>
    <lineage>
        <taxon>Viruses</taxon>
        <taxon>Riboviria</taxon>
        <taxon>Pararnavirae</taxon>
        <taxon>Artverviricota</taxon>
        <taxon>Revtraviricetes</taxon>
        <taxon>Ortervirales</taxon>
        <taxon>Retroviridae</taxon>
        <taxon>Orthoretrovirinae</taxon>
        <taxon>Lentivirus</taxon>
        <taxon>Lentivirus humimdef1</taxon>
    </lineage>
</organism>
<comment type="domain">
    <text evidence="32">The membrane proximal external region (MPER) present in gp41 is a tryptophan-rich region recognized by the antibodies 2F5, Z13, and 4E10. MPER seems to play a role in fusion.</text>
</comment>
<protein>
    <recommendedName>
        <fullName evidence="32">Envelope glycoprotein gp160</fullName>
    </recommendedName>
    <alternativeName>
        <fullName evidence="32">Env polyprotein</fullName>
    </alternativeName>
    <component>
        <recommendedName>
            <fullName evidence="32">Surface protein gp120</fullName>
            <shortName evidence="32">SU</shortName>
        </recommendedName>
        <alternativeName>
            <fullName evidence="32">Glycoprotein 120</fullName>
            <shortName evidence="32">gp120</shortName>
        </alternativeName>
    </component>
    <component>
        <recommendedName>
            <fullName evidence="32">Transmembrane protein gp41</fullName>
            <shortName evidence="32">TM</shortName>
        </recommendedName>
        <alternativeName>
            <fullName evidence="32">Glycoprotein 41</fullName>
            <shortName evidence="32">gp41</shortName>
        </alternativeName>
    </component>
</protein>
<evidence type="ECO:0000259" key="34">
    <source>
        <dbReference type="Pfam" id="PF00516"/>
    </source>
</evidence>
<keyword evidence="20 32" id="KW-0261">Viral envelope protein</keyword>
<keyword evidence="18 32" id="KW-0946">Virion</keyword>
<dbReference type="SUPFAM" id="SSF58069">
    <property type="entry name" value="Virus ectodomain"/>
    <property type="match status" value="1"/>
</dbReference>
<dbReference type="InterPro" id="IPR037527">
    <property type="entry name" value="Gp160"/>
</dbReference>
<dbReference type="FunFam" id="2.170.40.20:FF:000004">
    <property type="entry name" value="Envelope glycoprotein gp160"/>
    <property type="match status" value="1"/>
</dbReference>
<comment type="PTM">
    <text evidence="32">Highly glycosylated by host. The high number of glycan on the protein is reffered to as 'glycan shield' because it contributes to hide protein sequence from adaptive immune system.</text>
</comment>
<evidence type="ECO:0000256" key="33">
    <source>
        <dbReference type="RuleBase" id="RU363095"/>
    </source>
</evidence>
<dbReference type="SUPFAM" id="SSF56502">
    <property type="entry name" value="gp120 core"/>
    <property type="match status" value="2"/>
</dbReference>
<dbReference type="Gene3D" id="2.170.40.20">
    <property type="entry name" value="Human immunodeficiency virus 1, Gp160, envelope glycoprotein"/>
    <property type="match status" value="2"/>
</dbReference>
<feature type="chain" id="PRO_5023285665" description="Envelope glycoprotein gp160" evidence="32">
    <location>
        <begin position="32"/>
        <end position="845"/>
    </location>
</feature>
<feature type="domain" description="Human immunodeficiency virus 1 envelope glycoprotein Gp120" evidence="34">
    <location>
        <begin position="33"/>
        <end position="499"/>
    </location>
</feature>
<feature type="topological domain" description="Cytoplasmic" evidence="32">
    <location>
        <begin position="695"/>
        <end position="845"/>
    </location>
</feature>
<keyword evidence="15 32" id="KW-0053">Apoptosis</keyword>
<feature type="lipid moiety-binding region" description="S-palmitoyl cysteine; by host" evidence="32">
    <location>
        <position position="753"/>
    </location>
</feature>
<proteinExistence type="inferred from homology"/>
<keyword evidence="12 32" id="KW-1162">Viral penetration into host cytoplasm</keyword>
<keyword evidence="13 32" id="KW-0165">Cleavage on pair of basic residues</keyword>
<evidence type="ECO:0000256" key="11">
    <source>
        <dbReference type="ARBA" id="ARBA00022581"/>
    </source>
</evidence>
<feature type="domain" description="Retroviral envelope protein GP41-like" evidence="35">
    <location>
        <begin position="519"/>
        <end position="709"/>
    </location>
</feature>
<dbReference type="InterPro" id="IPR000777">
    <property type="entry name" value="HIV1_Gp120"/>
</dbReference>
<evidence type="ECO:0000256" key="5">
    <source>
        <dbReference type="ARBA" id="ARBA00004578"/>
    </source>
</evidence>
<feature type="region of interest" description="CD4-binding loop" evidence="32">
    <location>
        <begin position="362"/>
        <end position="372"/>
    </location>
</feature>
<dbReference type="Pfam" id="PF00516">
    <property type="entry name" value="GP120"/>
    <property type="match status" value="1"/>
</dbReference>
<comment type="subcellular location">
    <subcellularLocation>
        <location evidence="3">Host cell membrane</location>
        <topology evidence="3">Peripheral membrane protein</topology>
    </subcellularLocation>
    <subcellularLocation>
        <location evidence="1">Host cell membrane</location>
        <topology evidence="1">Single-pass type I membrane protein</topology>
    </subcellularLocation>
    <subcellularLocation>
        <location evidence="2">Host endosome membrane</location>
        <topology evidence="2">Peripheral membrane protein</topology>
    </subcellularLocation>
    <subcellularLocation>
        <location evidence="5">Host endosome membrane</location>
        <topology evidence="5">Single-pass type I membrane protein</topology>
    </subcellularLocation>
    <subcellularLocation>
        <location evidence="6">Virion membrane</location>
        <topology evidence="6">Peripheral membrane protein</topology>
    </subcellularLocation>
    <subcellularLocation>
        <location evidence="4">Virion membrane</location>
        <topology evidence="4">Single-pass type I membrane protein</topology>
    </subcellularLocation>
</comment>
<dbReference type="GO" id="GO:0055036">
    <property type="term" value="C:virion membrane"/>
    <property type="evidence" value="ECO:0007669"/>
    <property type="project" value="UniProtKB-SubCell"/>
</dbReference>
<gene>
    <name evidence="32 36" type="primary">env</name>
</gene>
<feature type="transmembrane region" description="Helical" evidence="33">
    <location>
        <begin position="667"/>
        <end position="694"/>
    </location>
</feature>
<keyword evidence="11 32" id="KW-0945">Host-virus interaction</keyword>
<evidence type="ECO:0000256" key="17">
    <source>
        <dbReference type="ARBA" id="ARBA00022804"/>
    </source>
</evidence>
<keyword evidence="8 32" id="KW-1170">Fusion of virus membrane with host endosomal membrane</keyword>
<dbReference type="GO" id="GO:0005198">
    <property type="term" value="F:structural molecule activity"/>
    <property type="evidence" value="ECO:0007669"/>
    <property type="project" value="UniProtKB-UniRule"/>
</dbReference>
<dbReference type="GO" id="GO:0075512">
    <property type="term" value="P:clathrin-dependent endocytosis of virus by host cell"/>
    <property type="evidence" value="ECO:0007669"/>
    <property type="project" value="UniProtKB-UniRule"/>
</dbReference>
<keyword evidence="14 32" id="KW-0812">Transmembrane</keyword>
<evidence type="ECO:0000256" key="18">
    <source>
        <dbReference type="ARBA" id="ARBA00022844"/>
    </source>
</evidence>
<comment type="domain">
    <text evidence="32">The CD4-binding region is targeted by the antibody b12.</text>
</comment>
<evidence type="ECO:0000256" key="20">
    <source>
        <dbReference type="ARBA" id="ARBA00022879"/>
    </source>
</evidence>
<evidence type="ECO:0000256" key="14">
    <source>
        <dbReference type="ARBA" id="ARBA00022692"/>
    </source>
</evidence>
<evidence type="ECO:0000256" key="24">
    <source>
        <dbReference type="ARBA" id="ARBA00023054"/>
    </source>
</evidence>
<feature type="chain" id="PRO_5023285667" description="Transmembrane protein gp41" evidence="32">
    <location>
        <begin position="500"/>
        <end position="845"/>
    </location>
</feature>
<keyword evidence="26 32" id="KW-0564">Palmitate</keyword>
<comment type="miscellaneous">
    <text evidence="32">HIV-1 lineages are divided in three main groups, M (for Major), O (for Outlier), and N (for New, or Non-M, Non-O). The vast majority of strains found worldwide belong to the group M. Group O seems to be endemic to and largely confined to Cameroon and neighboring countries in West Central Africa, where these viruses represent a small minority of HIV-1 strains. The group N is represented by a limited number of isolates from Cameroonian persons. The group M is further subdivided in 9 clades or subtypes (A to D, F to H, J and K).</text>
</comment>
<keyword evidence="24 32" id="KW-0175">Coiled coil</keyword>
<feature type="coiled-coil region" evidence="32">
    <location>
        <begin position="622"/>
        <end position="656"/>
    </location>
</feature>
<comment type="domain">
    <text evidence="32 33">The 17 amino acids long immunosuppressive region is present in many retroviral envelope proteins. Synthetic peptides derived from this relatively conserved sequence inhibit immune function in vitro and in vivo.</text>
</comment>
<evidence type="ECO:0000256" key="28">
    <source>
        <dbReference type="ARBA" id="ARBA00023180"/>
    </source>
</evidence>
<dbReference type="Pfam" id="PF00517">
    <property type="entry name" value="GP41"/>
    <property type="match status" value="1"/>
</dbReference>
<keyword evidence="23 32" id="KW-1039">Host endosome</keyword>
<dbReference type="GO" id="GO:0019031">
    <property type="term" value="C:viral envelope"/>
    <property type="evidence" value="ECO:0007669"/>
    <property type="project" value="UniProtKB-KW"/>
</dbReference>
<dbReference type="HAMAP" id="MF_04083">
    <property type="entry name" value="HIV_ENV"/>
    <property type="match status" value="1"/>
</dbReference>
<evidence type="ECO:0000256" key="21">
    <source>
        <dbReference type="ARBA" id="ARBA00022890"/>
    </source>
</evidence>
<comment type="miscellaneous">
    <text evidence="32">Inhibitors targeting HIV-1 viral envelope proteins are used as antiretroviral drugs. Attachment of virions to the cell surface via non-specific interactions and CD4 binding can be blocked by inhibitors that include cyanovirin-N, cyclotriazadisulfonamide analogs, PRO 2000, TNX 355 and PRO 542. In addition, BMS 806 can block CD4-induced conformational changes. Env interactions with the coreceptor molecules can be targeted by CCR5 antagonists including SCH-D, maraviroc (UK 427857) and aplaviroc (GW 873140), and the CXCR4 antagonist AMD 070. Fusion of viral and cellular membranes can be inhibited by peptides such as enfuvirtide and tifuvirtide (T 1249). Resistance to inhibitors associated with mutations in Env are observed. Most of the time, single mutations confer only a modest reduction in drug susceptibility. Combination of several mutations is usually required to develop a high-level drug resistance.</text>
</comment>
<keyword evidence="10 32" id="KW-1165">Clathrin-mediated endocytosis of virus by host</keyword>
<comment type="similarity">
    <text evidence="32">Belongs to the HIV-1 env protein family.</text>
</comment>
<dbReference type="GO" id="GO:0016020">
    <property type="term" value="C:membrane"/>
    <property type="evidence" value="ECO:0007669"/>
    <property type="project" value="UniProtKB-UniRule"/>
</dbReference>
<evidence type="ECO:0000256" key="12">
    <source>
        <dbReference type="ARBA" id="ARBA00022595"/>
    </source>
</evidence>
<evidence type="ECO:0000313" key="37">
    <source>
        <dbReference type="Proteomes" id="UP000160133"/>
    </source>
</evidence>
<keyword evidence="29 32" id="KW-0899">Viral immunoevasion</keyword>
<keyword evidence="31 32" id="KW-1160">Virus entry into host cell</keyword>
<dbReference type="GO" id="GO:0019062">
    <property type="term" value="P:virion attachment to host cell"/>
    <property type="evidence" value="ECO:0007669"/>
    <property type="project" value="UniProtKB-UniRule"/>
</dbReference>
<feature type="disulfide bond" evidence="32">
    <location>
        <begin position="228"/>
        <end position="239"/>
    </location>
</feature>
<feature type="site" description="Cleavage; by host furin" evidence="32">
    <location>
        <begin position="499"/>
        <end position="500"/>
    </location>
</feature>
<dbReference type="CDD" id="cd09909">
    <property type="entry name" value="HIV-1-like_HR1-HR2"/>
    <property type="match status" value="1"/>
</dbReference>
<evidence type="ECO:0000256" key="7">
    <source>
        <dbReference type="ARBA" id="ARBA00022506"/>
    </source>
</evidence>
<evidence type="ECO:0000256" key="31">
    <source>
        <dbReference type="ARBA" id="ARBA00023296"/>
    </source>
</evidence>
<evidence type="ECO:0000256" key="22">
    <source>
        <dbReference type="ARBA" id="ARBA00022989"/>
    </source>
</evidence>
<evidence type="ECO:0000256" key="10">
    <source>
        <dbReference type="ARBA" id="ARBA00022570"/>
    </source>
</evidence>
<evidence type="ECO:0000256" key="4">
    <source>
        <dbReference type="ARBA" id="ARBA00004563"/>
    </source>
</evidence>
<evidence type="ECO:0000256" key="25">
    <source>
        <dbReference type="ARBA" id="ARBA00023136"/>
    </source>
</evidence>
<keyword evidence="7 32" id="KW-1168">Fusion of virus membrane with host membrane</keyword>
<feature type="region of interest" description="MPER; binding to GalCer" evidence="32">
    <location>
        <begin position="651"/>
        <end position="672"/>
    </location>
</feature>
<dbReference type="Proteomes" id="UP000160133">
    <property type="component" value="Segment"/>
</dbReference>
<keyword evidence="27 32" id="KW-1015">Disulfide bond</keyword>
<comment type="domain">
    <text evidence="32">Some of the most genetically diverse regions of the viral genome are present in Env. They are called variable regions 1 through 5 (V1 through V5). Coreceptor usage of gp120 is determined mainly by the primary structure of the third variable region (V3) in the outer domain of gp120. The sequence of V3 determines which coreceptor, CCR5 and/or CXCR4 (corresponding to R5/macrophage, X4/T cell and R5X4/T cell and macrophage tropism), is used to trigger the fusion potential of the Env complex, and hence which cells the virus can infect. Binding to CCR5 involves a region adjacent in addition to V3.</text>
</comment>
<dbReference type="FunFam" id="1.10.287.210:FF:000001">
    <property type="entry name" value="Envelope glycoprotein gp160"/>
    <property type="match status" value="1"/>
</dbReference>
<dbReference type="EMBL" id="AJ288982">
    <property type="protein sequence ID" value="CAB98175.1"/>
    <property type="molecule type" value="Genomic_DNA"/>
</dbReference>
<dbReference type="GO" id="GO:0044175">
    <property type="term" value="C:host cell endosome membrane"/>
    <property type="evidence" value="ECO:0007669"/>
    <property type="project" value="UniProtKB-SubCell"/>
</dbReference>
<dbReference type="GO" id="GO:0019082">
    <property type="term" value="P:viral protein processing"/>
    <property type="evidence" value="ECO:0007669"/>
    <property type="project" value="UniProtKB-UniRule"/>
</dbReference>
<evidence type="ECO:0000256" key="32">
    <source>
        <dbReference type="HAMAP-Rule" id="MF_04083"/>
    </source>
</evidence>
<evidence type="ECO:0000259" key="35">
    <source>
        <dbReference type="Pfam" id="PF00517"/>
    </source>
</evidence>
<dbReference type="Gene3D" id="1.10.287.210">
    <property type="match status" value="1"/>
</dbReference>
<feature type="region of interest" description="V5" evidence="32">
    <location>
        <begin position="449"/>
        <end position="459"/>
    </location>
</feature>
<comment type="function">
    <text evidence="32">Transmembrane protein gp41: Acts as a class I viral fusion protein. Under the current model, the protein has at least 3 conformational states: pre-fusion native state, pre-hairpin intermediate state, and post-fusion hairpin state. During fusion of viral and target intracellular membranes, the coiled coil regions (heptad repeats) assume a trimer-of-hairpins structure, positioning the fusion peptide in close proximity to the C-terminal region of the ectodomain. The formation of this structure appears to drive apposition and subsequent fusion of viral and target cell membranes. Complete fusion occurs in host cell endosomes and is dynamin-dependent, however some lipid transfer might occur at the plasma membrane. The virus undergoes clathrin-dependent internalization long before endosomal fusion, thus minimizing the surface exposure of conserved viral epitopes during fusion and reducing the efficacy of inhibitors targeting these epitopes. Membranes fusion leads to delivery of the nucleocapsid into the cytoplasm.</text>
</comment>
<feature type="disulfide bond" evidence="32">
    <location>
        <begin position="587"/>
        <end position="593"/>
    </location>
</feature>
<keyword evidence="9 32" id="KW-1032">Host cell membrane</keyword>
<comment type="domain">
    <text evidence="32">The YXXL motif is involved in determining the exact site of viral release at the surface of infected mononuclear cells and promotes endocytosis. YXXL and di-leucine endocytosis motifs interact directly or indirectly with the clathrin adapter complexes, opperate independently, and their activities are not additive.</text>
</comment>
<evidence type="ECO:0000256" key="6">
    <source>
        <dbReference type="ARBA" id="ARBA00004650"/>
    </source>
</evidence>
<comment type="subcellular location">
    <molecule>Surface protein gp120</molecule>
    <subcellularLocation>
        <location evidence="32">Virion membrane</location>
        <topology evidence="32">Peripheral membrane protein</topology>
    </subcellularLocation>
    <subcellularLocation>
        <location evidence="32">Host cell membrane</location>
        <topology evidence="32">Peripheral membrane protein</topology>
    </subcellularLocation>
    <subcellularLocation>
        <location evidence="32">Host endosome membrane</location>
        <topology evidence="32">Single-pass type I membrane protein</topology>
    </subcellularLocation>
    <text evidence="32">The surface protein is not anchored to the viral envelope, but associates with the extravirion surface through its binding to TM. It is probably concentrated at the site of budding and incorporated into the virions possibly by contacts between the cytoplasmic tail of Env and the N-terminus of Gag.</text>
</comment>
<comment type="function">
    <text evidence="32">Envelope glycoprotein gp160: Oligomerizes in the host endoplasmic reticulum into predominantly trimers. In a second time, gp160 transits in the host Golgi, where glycosylation is completed. The precursor is then proteolytically cleaved in the trans-Golgi and thereby activated by cellular furin or furin-like proteases to produce gp120 and gp41.</text>
</comment>
<evidence type="ECO:0000256" key="15">
    <source>
        <dbReference type="ARBA" id="ARBA00022703"/>
    </source>
</evidence>
<sequence>MRVRGIQKNWQHLWKWGTLILGLVIICSASNNLWVTVYYGVPAWEDADTILFCASDAKAYSAEKHNVWATHACVPTDPNPQEIPLKNVTENFNMWENHMVEQMHEDIISLWDESLKPCVKLTPLCVTLICTNINITSTNSTKNITVESGEEIKNCSFNVTTEIRDKQKEEYALFYRLDVVPINDGSNNNSYRLINCNASTIKQACPKVTFEPIPIHYCAPAGFAILKCRDKNFNGTGPCKNVSTVQCTHGIKPVVSTQLLLNGSLAEEEIIIKSKNLTDNTKIIIVQLNKSVEISCSRPNNNTRKSIHIGPGQAFYATGEIIGNIRKAHCNVSRKAWNSMLQNVTAKLKELFNNKNITFNSSAGGDLEVTTHSFNCGGEFFYCNTSQLFNNNITDSNETTNFTLPCKIKQIVRMWQRVAQAMYAPPIAGNIICTSNITGLLLTRDGGRNDSNSETFRPGGGDMRDNWRNELDKYKVVKIKPLGIAPTRARRRVVGKEKRAVVGLGAVFLGFLGTAGSTMGAASITLTVQVRQLLSGIVQQQSNLLRAIEAQQHLLQLTVWGIKQLQARILAVERYLKDQQLLGIWGCSGKLICPTNVPWNASWSNKTYNEIWDNMTWIEWDREINNYTQQIYSLIEESQNQQEKNEQDLLALDKWASLWSWFDISNWLWYIRIFVIIVGGLLGLRIVFAVFSIVNRVRQGYSPLSLQTLIPNPTGADRPGEIEEEGGEQGRTRSIRLVNGFLALAWDDLRSLCLFSYHRLRDFVLIAARTVGTLGHRGWEILKYLGSLVWYWGQELKNSAINLLDTTAIAVANGTDRVIEIVQRAFRAVLNIPTRIRQGFERALL</sequence>
<evidence type="ECO:0000256" key="27">
    <source>
        <dbReference type="ARBA" id="ARBA00023157"/>
    </source>
</evidence>
<evidence type="ECO:0000256" key="3">
    <source>
        <dbReference type="ARBA" id="ARBA00004505"/>
    </source>
</evidence>
<dbReference type="FunFam" id="2.170.40.20:FF:000003">
    <property type="entry name" value="Envelope glycoprotein gp160"/>
    <property type="match status" value="1"/>
</dbReference>
<keyword evidence="17 32" id="KW-1161">Viral attachment to host cell</keyword>
<feature type="short sequence motif" description="Di-leucine internalization motif" evidence="32">
    <location>
        <begin position="844"/>
        <end position="845"/>
    </location>
</feature>
<name>Q9ID89_HV1</name>
<organismHost>
    <name type="scientific">Homo sapiens</name>
    <name type="common">Human</name>
    <dbReference type="NCBI Taxonomy" id="9606"/>
</organismHost>
<comment type="PTM">
    <text evidence="32">Palmitoylation of the transmembrane protein and of Env polyprotein (prior to its proteolytic cleavage) is essential for their association with host cell membrane lipid rafts. Palmitoylation is therefore required for envelope trafficking to classical lipid rafts, but not for viral replication.</text>
</comment>
<dbReference type="InterPro" id="IPR036377">
    <property type="entry name" value="Gp120_core_sf"/>
</dbReference>
<feature type="disulfide bond" evidence="32">
    <location>
        <begin position="218"/>
        <end position="247"/>
    </location>
</feature>
<feature type="transmembrane region" description="Helical" evidence="33">
    <location>
        <begin position="500"/>
        <end position="524"/>
    </location>
</feature>
<feature type="transmembrane region" description="Helical" evidence="33">
    <location>
        <begin position="20"/>
        <end position="41"/>
    </location>
</feature>
<dbReference type="GO" id="GO:1903911">
    <property type="term" value="P:positive regulation of receptor clustering"/>
    <property type="evidence" value="ECO:0007669"/>
    <property type="project" value="UniProtKB-UniRule"/>
</dbReference>
<dbReference type="InterPro" id="IPR000328">
    <property type="entry name" value="GP41-like"/>
</dbReference>
<keyword evidence="30 32" id="KW-0449">Lipoprotein</keyword>
<keyword evidence="25 32" id="KW-0472">Membrane</keyword>
<keyword evidence="21 32" id="KW-1164">Virus endocytosis by host</keyword>
<feature type="short sequence motif" description="YXXL motif; contains endocytosis signal" evidence="32">
    <location>
        <begin position="701"/>
        <end position="704"/>
    </location>
</feature>
<keyword evidence="22 32" id="KW-1133">Transmembrane helix</keyword>
<evidence type="ECO:0000256" key="13">
    <source>
        <dbReference type="ARBA" id="ARBA00022685"/>
    </source>
</evidence>
<keyword evidence="28 32" id="KW-0325">Glycoprotein</keyword>
<comment type="function">
    <text evidence="32">Surface protein gp120: Attaches the virus to the host lymphoid cell by binding to the primary receptor CD4. This interaction induces a structural rearrangement creating a high affinity binding site for a chemokine coreceptor like CXCR4 and/or CCR5. Acts as a ligand for CD209/DC-SIGN and CLEC4M/DC-SIGNR, which are respectively found on dendritic cells (DCs), and on endothelial cells of liver sinusoids and lymph node sinuses. These interactions allow capture of viral particles at mucosal surfaces by these cells and subsequent transmission to permissive cells. HIV subverts the migration properties of dendritic cells to gain access to CD4+ T-cells in lymph nodes. Virus transmission to permissive T-cells occurs either in trans (without DCs infection, through viral capture and transmission), or in cis (following DCs productive infection, through the usual CD4-gp120 interaction), thereby inducing a robust infection. In trans infection, bound virions remain infectious over days and it is proposed that they are not degraded, but protected in non-lysosomal acidic organelles within the DCs close to the cell membrane thus contributing to the viral infectious potential during DCs' migration from the periphery to the lymphoid tissues. On arrival at lymphoid tissues, intact virions recycle back to DCs' cell surface allowing virus transmission to CD4+ T-cells.</text>
</comment>
<keyword evidence="19 32" id="KW-1043">Host membrane</keyword>
<evidence type="ECO:0000256" key="30">
    <source>
        <dbReference type="ARBA" id="ARBA00023288"/>
    </source>
</evidence>
<evidence type="ECO:0000256" key="2">
    <source>
        <dbReference type="ARBA" id="ARBA00004433"/>
    </source>
</evidence>
<dbReference type="GO" id="GO:0039654">
    <property type="term" value="P:fusion of virus membrane with host endosome membrane"/>
    <property type="evidence" value="ECO:0007669"/>
    <property type="project" value="UniProtKB-UniRule"/>
</dbReference>
<reference evidence="36 37" key="1">
    <citation type="submission" date="2000-04" db="EMBL/GenBank/DDBJ databases">
        <title>Two new complete genomes of HIV-1 recombinant AGJ BFP90-like circulating in Mali and Senegal.</title>
        <authorList>
            <person name="Montavon C."/>
            <person name="Delaporte E."/>
            <person name="Peeters M."/>
        </authorList>
    </citation>
    <scope>NUCLEOTIDE SEQUENCE [LARGE SCALE GENOMIC DNA]</scope>
    <source>
        <strain evidence="36">95127</strain>
    </source>
</reference>
<dbReference type="Gene3D" id="1.20.5.490">
    <property type="entry name" value="Single helix bin"/>
    <property type="match status" value="1"/>
</dbReference>
<comment type="subcellular location">
    <molecule>Transmembrane protein gp41</molecule>
    <subcellularLocation>
        <location evidence="32">Virion membrane</location>
        <topology evidence="32">Single-pass type I membrane protein</topology>
    </subcellularLocation>
    <subcellularLocation>
        <location evidence="32">Host cell membrane</location>
        <topology evidence="32">Single-pass type I membrane protein</topology>
    </subcellularLocation>
    <subcellularLocation>
        <location evidence="32">Host endosome membrane</location>
        <topology evidence="32">Single-pass type I membrane protein</topology>
    </subcellularLocation>
    <text evidence="32">It is probably concentrated at the site of budding and incorporated into the virions possibly by contacts between the cytoplasmic tail of Env and the N-terminus of Gag.</text>
</comment>
<evidence type="ECO:0000256" key="23">
    <source>
        <dbReference type="ARBA" id="ARBA00023046"/>
    </source>
</evidence>
<feature type="disulfide bond" evidence="32">
    <location>
        <begin position="53"/>
        <end position="73"/>
    </location>
</feature>
<evidence type="ECO:0000256" key="16">
    <source>
        <dbReference type="ARBA" id="ARBA00022729"/>
    </source>
</evidence>
<dbReference type="GO" id="GO:0019064">
    <property type="term" value="P:fusion of virus membrane with host plasma membrane"/>
    <property type="evidence" value="ECO:0007669"/>
    <property type="project" value="UniProtKB-UniRule"/>
</dbReference>
<evidence type="ECO:0000256" key="19">
    <source>
        <dbReference type="ARBA" id="ARBA00022870"/>
    </source>
</evidence>
<evidence type="ECO:0000256" key="26">
    <source>
        <dbReference type="ARBA" id="ARBA00023139"/>
    </source>
</evidence>
<evidence type="ECO:0000256" key="1">
    <source>
        <dbReference type="ARBA" id="ARBA00004402"/>
    </source>
</evidence>
<comment type="caution">
    <text evidence="32 33">Lacks conserved residue(s) required for the propagation of feature annotation.</text>
</comment>
<feature type="region of interest" description="Immunosuppression" evidence="32">
    <location>
        <begin position="563"/>
        <end position="581"/>
    </location>
</feature>
<evidence type="ECO:0000256" key="8">
    <source>
        <dbReference type="ARBA" id="ARBA00022510"/>
    </source>
</evidence>
<evidence type="ECO:0000256" key="9">
    <source>
        <dbReference type="ARBA" id="ARBA00022511"/>
    </source>
</evidence>
<dbReference type="GO" id="GO:0020002">
    <property type="term" value="C:host cell plasma membrane"/>
    <property type="evidence" value="ECO:0007669"/>
    <property type="project" value="UniProtKB-SubCell"/>
</dbReference>
<evidence type="ECO:0000313" key="36">
    <source>
        <dbReference type="EMBL" id="CAB98175.1"/>
    </source>
</evidence>
<dbReference type="GO" id="GO:1903908">
    <property type="term" value="P:positive regulation of plasma membrane raft polarization"/>
    <property type="evidence" value="ECO:0007669"/>
    <property type="project" value="UniProtKB-UniRule"/>
</dbReference>
<evidence type="ECO:0000256" key="29">
    <source>
        <dbReference type="ARBA" id="ARBA00023280"/>
    </source>
</evidence>
<comment type="PTM">
    <text evidence="32">Specific enzymatic cleavages in vivo yield mature proteins. Envelope glycoproteins are synthesized as a inactive precursor that is heavily N-glycosylated and processed likely by host cell furin in the Golgi to yield the mature SU and TM proteins. The cleavage site between SU and TM requires the minimal sequence [KR]-X-[KR]-R. About 2 of the 9 disulfide bonds of gp41 are reduced by P4HB/PDI, following binding to CD4 receptor.</text>
</comment>
<comment type="subunit">
    <text evidence="32">The mature envelope protein (Env) consists of a homotrimer of non-covalently associated gp120-gp41 heterodimers. The resulting complex protrudes from the virus surface as a spike. There seems to be as few as 10 spikes on the average virion. Surface protein gp120 interacts with host CD4, CCR5 and CXCR4. Gp120 also interacts with the C-type lectins CD209/DC-SIGN and CLEC4M/DC-SIGNR (collectively referred to as DC-SIGN(R)). Gp120 and gp41 interact with GalCer. Gp120 interacts with host ITGA4/ITGB7 complex; on CD4+ T-cells, this interaction results in rapid activation of integrin ITGAL/LFA-1, which facilitates efficient cell-to-cell spreading of HIV-1. Gp120 interacts with cell-associated heparan sulfate; this interaction increases virus infectivity on permissive cells and may be involved in infection of CD4- cells.</text>
</comment>
<keyword evidence="16 32" id="KW-0732">Signal</keyword>
<accession>Q9ID89</accession>